<dbReference type="Pfam" id="PF14420">
    <property type="entry name" value="Clr5"/>
    <property type="match status" value="1"/>
</dbReference>
<comment type="caution">
    <text evidence="2">The sequence shown here is derived from an EMBL/GenBank/DDBJ whole genome shotgun (WGS) entry which is preliminary data.</text>
</comment>
<organism evidence="2 3">
    <name type="scientific">Canariomyces notabilis</name>
    <dbReference type="NCBI Taxonomy" id="2074819"/>
    <lineage>
        <taxon>Eukaryota</taxon>
        <taxon>Fungi</taxon>
        <taxon>Dikarya</taxon>
        <taxon>Ascomycota</taxon>
        <taxon>Pezizomycotina</taxon>
        <taxon>Sordariomycetes</taxon>
        <taxon>Sordariomycetidae</taxon>
        <taxon>Sordariales</taxon>
        <taxon>Chaetomiaceae</taxon>
        <taxon>Canariomyces</taxon>
    </lineage>
</organism>
<dbReference type="RefSeq" id="XP_064670678.1">
    <property type="nucleotide sequence ID" value="XM_064810421.1"/>
</dbReference>
<protein>
    <recommendedName>
        <fullName evidence="1">Clr5 domain-containing protein</fullName>
    </recommendedName>
</protein>
<keyword evidence="3" id="KW-1185">Reference proteome</keyword>
<evidence type="ECO:0000313" key="3">
    <source>
        <dbReference type="Proteomes" id="UP001302812"/>
    </source>
</evidence>
<dbReference type="AlphaFoldDB" id="A0AAN6YTH8"/>
<proteinExistence type="predicted"/>
<sequence>MQREEERPPAPLDWDKHKDEILELYVSQNKKLPDVKKHMSLTHNFKVMSGPTLVMNSNAAPNRASRPSCVFMAGHYPWRVLVAGLLVPERLNLGQQHNLRHVSLRVVIQC</sequence>
<accession>A0AAN6YTH8</accession>
<dbReference type="EMBL" id="MU853340">
    <property type="protein sequence ID" value="KAK4113108.1"/>
    <property type="molecule type" value="Genomic_DNA"/>
</dbReference>
<feature type="domain" description="Clr5" evidence="1">
    <location>
        <begin position="12"/>
        <end position="47"/>
    </location>
</feature>
<dbReference type="Proteomes" id="UP001302812">
    <property type="component" value="Unassembled WGS sequence"/>
</dbReference>
<evidence type="ECO:0000313" key="2">
    <source>
        <dbReference type="EMBL" id="KAK4113108.1"/>
    </source>
</evidence>
<evidence type="ECO:0000259" key="1">
    <source>
        <dbReference type="Pfam" id="PF14420"/>
    </source>
</evidence>
<reference evidence="2" key="2">
    <citation type="submission" date="2023-05" db="EMBL/GenBank/DDBJ databases">
        <authorList>
            <consortium name="Lawrence Berkeley National Laboratory"/>
            <person name="Steindorff A."/>
            <person name="Hensen N."/>
            <person name="Bonometti L."/>
            <person name="Westerberg I."/>
            <person name="Brannstrom I.O."/>
            <person name="Guillou S."/>
            <person name="Cros-Aarteil S."/>
            <person name="Calhoun S."/>
            <person name="Haridas S."/>
            <person name="Kuo A."/>
            <person name="Mondo S."/>
            <person name="Pangilinan J."/>
            <person name="Riley R."/>
            <person name="Labutti K."/>
            <person name="Andreopoulos B."/>
            <person name="Lipzen A."/>
            <person name="Chen C."/>
            <person name="Yanf M."/>
            <person name="Daum C."/>
            <person name="Ng V."/>
            <person name="Clum A."/>
            <person name="Ohm R."/>
            <person name="Martin F."/>
            <person name="Silar P."/>
            <person name="Natvig D."/>
            <person name="Lalanne C."/>
            <person name="Gautier V."/>
            <person name="Ament-Velasquez S.L."/>
            <person name="Kruys A."/>
            <person name="Hutchinson M.I."/>
            <person name="Powell A.J."/>
            <person name="Barry K."/>
            <person name="Miller A.N."/>
            <person name="Grigoriev I.V."/>
            <person name="Debuchy R."/>
            <person name="Gladieux P."/>
            <person name="Thoren M.H."/>
            <person name="Johannesson H."/>
        </authorList>
    </citation>
    <scope>NUCLEOTIDE SEQUENCE</scope>
    <source>
        <strain evidence="2">CBS 508.74</strain>
    </source>
</reference>
<dbReference type="GeneID" id="89934546"/>
<name>A0AAN6YTH8_9PEZI</name>
<reference evidence="2" key="1">
    <citation type="journal article" date="2023" name="Mol. Phylogenet. Evol.">
        <title>Genome-scale phylogeny and comparative genomics of the fungal order Sordariales.</title>
        <authorList>
            <person name="Hensen N."/>
            <person name="Bonometti L."/>
            <person name="Westerberg I."/>
            <person name="Brannstrom I.O."/>
            <person name="Guillou S."/>
            <person name="Cros-Aarteil S."/>
            <person name="Calhoun S."/>
            <person name="Haridas S."/>
            <person name="Kuo A."/>
            <person name="Mondo S."/>
            <person name="Pangilinan J."/>
            <person name="Riley R."/>
            <person name="LaButti K."/>
            <person name="Andreopoulos B."/>
            <person name="Lipzen A."/>
            <person name="Chen C."/>
            <person name="Yan M."/>
            <person name="Daum C."/>
            <person name="Ng V."/>
            <person name="Clum A."/>
            <person name="Steindorff A."/>
            <person name="Ohm R.A."/>
            <person name="Martin F."/>
            <person name="Silar P."/>
            <person name="Natvig D.O."/>
            <person name="Lalanne C."/>
            <person name="Gautier V."/>
            <person name="Ament-Velasquez S.L."/>
            <person name="Kruys A."/>
            <person name="Hutchinson M.I."/>
            <person name="Powell A.J."/>
            <person name="Barry K."/>
            <person name="Miller A.N."/>
            <person name="Grigoriev I.V."/>
            <person name="Debuchy R."/>
            <person name="Gladieux P."/>
            <person name="Hiltunen Thoren M."/>
            <person name="Johannesson H."/>
        </authorList>
    </citation>
    <scope>NUCLEOTIDE SEQUENCE</scope>
    <source>
        <strain evidence="2">CBS 508.74</strain>
    </source>
</reference>
<gene>
    <name evidence="2" type="ORF">N656DRAFT_643061</name>
</gene>
<dbReference type="InterPro" id="IPR025676">
    <property type="entry name" value="Clr5_dom"/>
</dbReference>